<proteinExistence type="predicted"/>
<name>A0A812VQG0_SYMPI</name>
<dbReference type="Proteomes" id="UP000649617">
    <property type="component" value="Unassembled WGS sequence"/>
</dbReference>
<evidence type="ECO:0000259" key="1">
    <source>
        <dbReference type="Pfam" id="PF04577"/>
    </source>
</evidence>
<dbReference type="Pfam" id="PF04577">
    <property type="entry name" value="Glyco_transf_61"/>
    <property type="match status" value="1"/>
</dbReference>
<dbReference type="AlphaFoldDB" id="A0A812VQG0"/>
<protein>
    <recommendedName>
        <fullName evidence="1">Glycosyltransferase 61 catalytic domain-containing protein</fullName>
    </recommendedName>
</protein>
<reference evidence="2" key="1">
    <citation type="submission" date="2021-02" db="EMBL/GenBank/DDBJ databases">
        <authorList>
            <person name="Dougan E. K."/>
            <person name="Rhodes N."/>
            <person name="Thang M."/>
            <person name="Chan C."/>
        </authorList>
    </citation>
    <scope>NUCLEOTIDE SEQUENCE</scope>
</reference>
<dbReference type="EMBL" id="CAJNIZ010043005">
    <property type="protein sequence ID" value="CAE7646600.1"/>
    <property type="molecule type" value="Genomic_DNA"/>
</dbReference>
<dbReference type="InterPro" id="IPR049625">
    <property type="entry name" value="Glyco_transf_61_cat"/>
</dbReference>
<feature type="domain" description="Glycosyltransferase 61 catalytic" evidence="1">
    <location>
        <begin position="114"/>
        <end position="311"/>
    </location>
</feature>
<dbReference type="GO" id="GO:0016757">
    <property type="term" value="F:glycosyltransferase activity"/>
    <property type="evidence" value="ECO:0007669"/>
    <property type="project" value="InterPro"/>
</dbReference>
<keyword evidence="3" id="KW-1185">Reference proteome</keyword>
<gene>
    <name evidence="2" type="ORF">SPIL2461_LOCUS17191</name>
</gene>
<evidence type="ECO:0000313" key="3">
    <source>
        <dbReference type="Proteomes" id="UP000649617"/>
    </source>
</evidence>
<comment type="caution">
    <text evidence="2">The sequence shown here is derived from an EMBL/GenBank/DDBJ whole genome shotgun (WGS) entry which is preliminary data.</text>
</comment>
<dbReference type="OrthoDB" id="417119at2759"/>
<evidence type="ECO:0000313" key="2">
    <source>
        <dbReference type="EMBL" id="CAE7646600.1"/>
    </source>
</evidence>
<organism evidence="2 3">
    <name type="scientific">Symbiodinium pilosum</name>
    <name type="common">Dinoflagellate</name>
    <dbReference type="NCBI Taxonomy" id="2952"/>
    <lineage>
        <taxon>Eukaryota</taxon>
        <taxon>Sar</taxon>
        <taxon>Alveolata</taxon>
        <taxon>Dinophyceae</taxon>
        <taxon>Suessiales</taxon>
        <taxon>Symbiodiniaceae</taxon>
        <taxon>Symbiodinium</taxon>
    </lineage>
</organism>
<accession>A0A812VQG0</accession>
<sequence>MAYALLQNTTQILRFRTSAWRISMRTLTKGQELPYPDKIKTWNLTHGEYSGSDNTVFLSQCSAQELHAMDIPFGNFLLEKAAFLSMNCSKKQQAKNIGSKLVVVYMNLRESGYFGHAIDNVLPRVYAVVGGARSSGHKVSVVLPPLGRRSMSENTKLLCKFLGLELLQRVPLEPHRVVGVSGVAAWSWELRQALQRAIWTSPLLKASKPALCQGTEVLRAVNATPQSCIPCNSGQPGVFLSRHGGTRNSRPVAGAEHLEDVFRRRGFATFADASAVPLHLLAQDLYGACRLAGFSGTAMANLIFLPPQAAVAEFNPYLLYANYWQWSHALGFCYCQVAIPQSITAEDAAAWARKALAEADEVRGNGTR</sequence>